<dbReference type="InterPro" id="IPR027961">
    <property type="entry name" value="DUF4442"/>
</dbReference>
<protein>
    <submittedName>
        <fullName evidence="1">DUF4442 domain-containing protein</fullName>
    </submittedName>
</protein>
<organism evidence="1 2">
    <name type="scientific">Paracidovorax citrulli</name>
    <name type="common">Acidovorax citrulli</name>
    <dbReference type="NCBI Taxonomy" id="80869"/>
    <lineage>
        <taxon>Bacteria</taxon>
        <taxon>Pseudomonadati</taxon>
        <taxon>Pseudomonadota</taxon>
        <taxon>Betaproteobacteria</taxon>
        <taxon>Burkholderiales</taxon>
        <taxon>Comamonadaceae</taxon>
        <taxon>Paracidovorax</taxon>
    </lineage>
</organism>
<gene>
    <name evidence="1" type="ORF">QRO08_03860</name>
</gene>
<dbReference type="InterPro" id="IPR029069">
    <property type="entry name" value="HotDog_dom_sf"/>
</dbReference>
<dbReference type="EMBL" id="CP127363">
    <property type="protein sequence ID" value="WIY49720.1"/>
    <property type="molecule type" value="Genomic_DNA"/>
</dbReference>
<proteinExistence type="predicted"/>
<reference evidence="1 2" key="1">
    <citation type="submission" date="2023-06" db="EMBL/GenBank/DDBJ databases">
        <authorList>
            <person name="Ham H."/>
            <person name="Park D.S."/>
        </authorList>
    </citation>
    <scope>NUCLEOTIDE SEQUENCE [LARGE SCALE GENOMIC DNA]</scope>
    <source>
        <strain evidence="1 2">KACC 17005</strain>
    </source>
</reference>
<dbReference type="Gene3D" id="3.10.129.10">
    <property type="entry name" value="Hotdog Thioesterase"/>
    <property type="match status" value="1"/>
</dbReference>
<name>A0ABY9AS11_PARCI</name>
<dbReference type="CDD" id="cd03443">
    <property type="entry name" value="PaaI_thioesterase"/>
    <property type="match status" value="1"/>
</dbReference>
<evidence type="ECO:0000313" key="1">
    <source>
        <dbReference type="EMBL" id="WIY49720.1"/>
    </source>
</evidence>
<dbReference type="Proteomes" id="UP001242732">
    <property type="component" value="Chromosome"/>
</dbReference>
<dbReference type="SUPFAM" id="SSF54637">
    <property type="entry name" value="Thioesterase/thiol ester dehydrase-isomerase"/>
    <property type="match status" value="1"/>
</dbReference>
<accession>A0ABY9AS11</accession>
<sequence length="173" mass="19270">MTAVPAASFAPNRLQLQLEQVDEFPEFLRPWVRNLVLRRAVPFTKTARVEFVEMSPHRVEVRLPNVQRVQNHIGGIHASAMNLLAETATGMAVGLNVRDDCVPLAKDMKMAFRQRAKGALRAVAVLTDAQRQAMRDADKGELQVPVTVTDESGAEPVQCEFTWAWVPSSRPAR</sequence>
<dbReference type="RefSeq" id="WP_011797113.1">
    <property type="nucleotide sequence ID" value="NZ_CP023687.1"/>
</dbReference>
<keyword evidence="2" id="KW-1185">Reference proteome</keyword>
<dbReference type="Pfam" id="PF14539">
    <property type="entry name" value="DUF4442"/>
    <property type="match status" value="1"/>
</dbReference>
<evidence type="ECO:0000313" key="2">
    <source>
        <dbReference type="Proteomes" id="UP001242732"/>
    </source>
</evidence>